<dbReference type="GO" id="GO:0004725">
    <property type="term" value="F:protein tyrosine phosphatase activity"/>
    <property type="evidence" value="ECO:0007669"/>
    <property type="project" value="InterPro"/>
</dbReference>
<dbReference type="PANTHER" id="PTHR11717">
    <property type="entry name" value="LOW MOLECULAR WEIGHT PROTEIN TYROSINE PHOSPHATASE"/>
    <property type="match status" value="1"/>
</dbReference>
<dbReference type="InterPro" id="IPR023485">
    <property type="entry name" value="Ptyr_pPase"/>
</dbReference>
<dbReference type="InterPro" id="IPR017867">
    <property type="entry name" value="Tyr_phospatase_low_mol_wt"/>
</dbReference>
<dbReference type="SMART" id="SM00226">
    <property type="entry name" value="LMWPc"/>
    <property type="match status" value="1"/>
</dbReference>
<dbReference type="RefSeq" id="WP_073199566.1">
    <property type="nucleotide sequence ID" value="NZ_FRCZ01000001.1"/>
</dbReference>
<evidence type="ECO:0000313" key="7">
    <source>
        <dbReference type="Proteomes" id="UP000184184"/>
    </source>
</evidence>
<keyword evidence="2" id="KW-0378">Hydrolase</keyword>
<dbReference type="InterPro" id="IPR050438">
    <property type="entry name" value="LMW_PTPase"/>
</dbReference>
<dbReference type="PRINTS" id="PR00719">
    <property type="entry name" value="LMWPTPASE"/>
</dbReference>
<protein>
    <submittedName>
        <fullName evidence="6">Protein-tyrosine phosphatase</fullName>
    </submittedName>
</protein>
<comment type="similarity">
    <text evidence="1">Belongs to the low molecular weight phosphotyrosine protein phosphatase family.</text>
</comment>
<dbReference type="Proteomes" id="UP000184184">
    <property type="component" value="Unassembled WGS sequence"/>
</dbReference>
<feature type="active site" description="Nucleophile" evidence="4">
    <location>
        <position position="13"/>
    </location>
</feature>
<organism evidence="6 7">
    <name type="scientific">Gracilibacillus kekensis</name>
    <dbReference type="NCBI Taxonomy" id="1027249"/>
    <lineage>
        <taxon>Bacteria</taxon>
        <taxon>Bacillati</taxon>
        <taxon>Bacillota</taxon>
        <taxon>Bacilli</taxon>
        <taxon>Bacillales</taxon>
        <taxon>Bacillaceae</taxon>
        <taxon>Gracilibacillus</taxon>
    </lineage>
</organism>
<accession>A0A1M7KAY5</accession>
<dbReference type="PANTHER" id="PTHR11717:SF31">
    <property type="entry name" value="LOW MOLECULAR WEIGHT PROTEIN-TYROSINE-PHOSPHATASE ETP-RELATED"/>
    <property type="match status" value="1"/>
</dbReference>
<dbReference type="Pfam" id="PF01451">
    <property type="entry name" value="LMWPc"/>
    <property type="match status" value="1"/>
</dbReference>
<dbReference type="EMBL" id="FRCZ01000001">
    <property type="protein sequence ID" value="SHM62459.1"/>
    <property type="molecule type" value="Genomic_DNA"/>
</dbReference>
<evidence type="ECO:0000256" key="2">
    <source>
        <dbReference type="ARBA" id="ARBA00022801"/>
    </source>
</evidence>
<dbReference type="Gene3D" id="3.40.50.2300">
    <property type="match status" value="1"/>
</dbReference>
<feature type="domain" description="Phosphotyrosine protein phosphatase I" evidence="5">
    <location>
        <begin position="1"/>
        <end position="180"/>
    </location>
</feature>
<dbReference type="CDD" id="cd16344">
    <property type="entry name" value="LMWPAP"/>
    <property type="match status" value="1"/>
</dbReference>
<dbReference type="SUPFAM" id="SSF52788">
    <property type="entry name" value="Phosphotyrosine protein phosphatases I"/>
    <property type="match status" value="1"/>
</dbReference>
<dbReference type="AlphaFoldDB" id="A0A1M7KAY5"/>
<gene>
    <name evidence="6" type="ORF">SAMN05216179_0639</name>
</gene>
<reference evidence="6 7" key="1">
    <citation type="submission" date="2016-11" db="EMBL/GenBank/DDBJ databases">
        <authorList>
            <person name="Jaros S."/>
            <person name="Januszkiewicz K."/>
            <person name="Wedrychowicz H."/>
        </authorList>
    </citation>
    <scope>NUCLEOTIDE SEQUENCE [LARGE SCALE GENOMIC DNA]</scope>
    <source>
        <strain evidence="6 7">CGMCC 1.10681</strain>
    </source>
</reference>
<name>A0A1M7KAY5_9BACI</name>
<keyword evidence="3" id="KW-0904">Protein phosphatase</keyword>
<sequence>MNIVFVCTGNTCRSPMAQAILQQKTDHSVQSAGIFAGVGMPASPGTSEVLSEQGISCNHQSQPVTSELMAWADLVLTMTQSHRDHLKQIYPTDCHKIFTLKEYADPEHEKAWTALKEAYALLEETKLTDSKENIDVQEKINHLEAIVKKVDISDPFGGNFMTYKKTYQELDKYLALLIKKLENKDR</sequence>
<feature type="active site" description="Nucleophile" evidence="4">
    <location>
        <position position="7"/>
    </location>
</feature>
<evidence type="ECO:0000259" key="5">
    <source>
        <dbReference type="SMART" id="SM00226"/>
    </source>
</evidence>
<proteinExistence type="inferred from homology"/>
<dbReference type="OrthoDB" id="9784339at2"/>
<dbReference type="STRING" id="1027249.SAMN05216179_0639"/>
<evidence type="ECO:0000313" key="6">
    <source>
        <dbReference type="EMBL" id="SHM62459.1"/>
    </source>
</evidence>
<keyword evidence="7" id="KW-1185">Reference proteome</keyword>
<evidence type="ECO:0000256" key="3">
    <source>
        <dbReference type="ARBA" id="ARBA00022912"/>
    </source>
</evidence>
<evidence type="ECO:0000256" key="4">
    <source>
        <dbReference type="PIRSR" id="PIRSR617867-1"/>
    </source>
</evidence>
<evidence type="ECO:0000256" key="1">
    <source>
        <dbReference type="ARBA" id="ARBA00011063"/>
    </source>
</evidence>
<dbReference type="InterPro" id="IPR036196">
    <property type="entry name" value="Ptyr_pPase_sf"/>
</dbReference>